<dbReference type="AlphaFoldDB" id="A0A4C1T405"/>
<feature type="region of interest" description="Disordered" evidence="1">
    <location>
        <begin position="151"/>
        <end position="175"/>
    </location>
</feature>
<feature type="compositionally biased region" description="Polar residues" evidence="1">
    <location>
        <begin position="14"/>
        <end position="34"/>
    </location>
</feature>
<reference evidence="2 3" key="1">
    <citation type="journal article" date="2019" name="Commun. Biol.">
        <title>The bagworm genome reveals a unique fibroin gene that provides high tensile strength.</title>
        <authorList>
            <person name="Kono N."/>
            <person name="Nakamura H."/>
            <person name="Ohtoshi R."/>
            <person name="Tomita M."/>
            <person name="Numata K."/>
            <person name="Arakawa K."/>
        </authorList>
    </citation>
    <scope>NUCLEOTIDE SEQUENCE [LARGE SCALE GENOMIC DNA]</scope>
</reference>
<dbReference type="Proteomes" id="UP000299102">
    <property type="component" value="Unassembled WGS sequence"/>
</dbReference>
<sequence length="244" mass="26667">MNCKLVTRARKMNTVEQENETPVSPPTSRLSKTDKSCTSLTHTWDHDTNENLSESSCGRERIDEELGNLQADTRSDRVDVPSVGSVPVATHGLLATNMRNRSPTPAQAAAAHTKILRLDVDEENTGDLIECQNKFHLSKIDILEKRTVISEMSPHTESSSTSAPPPLPAACGETNSASPRMCMSEWTLADAIIFAIKLASKEMSRVIGEPSKTLTDLRTFSGSVSEQIAFRAVYNDMSGLFSDV</sequence>
<evidence type="ECO:0000313" key="3">
    <source>
        <dbReference type="Proteomes" id="UP000299102"/>
    </source>
</evidence>
<comment type="caution">
    <text evidence="2">The sequence shown here is derived from an EMBL/GenBank/DDBJ whole genome shotgun (WGS) entry which is preliminary data.</text>
</comment>
<organism evidence="2 3">
    <name type="scientific">Eumeta variegata</name>
    <name type="common">Bagworm moth</name>
    <name type="synonym">Eumeta japonica</name>
    <dbReference type="NCBI Taxonomy" id="151549"/>
    <lineage>
        <taxon>Eukaryota</taxon>
        <taxon>Metazoa</taxon>
        <taxon>Ecdysozoa</taxon>
        <taxon>Arthropoda</taxon>
        <taxon>Hexapoda</taxon>
        <taxon>Insecta</taxon>
        <taxon>Pterygota</taxon>
        <taxon>Neoptera</taxon>
        <taxon>Endopterygota</taxon>
        <taxon>Lepidoptera</taxon>
        <taxon>Glossata</taxon>
        <taxon>Ditrysia</taxon>
        <taxon>Tineoidea</taxon>
        <taxon>Psychidae</taxon>
        <taxon>Oiketicinae</taxon>
        <taxon>Eumeta</taxon>
    </lineage>
</organism>
<name>A0A4C1T405_EUMVA</name>
<evidence type="ECO:0000256" key="1">
    <source>
        <dbReference type="SAM" id="MobiDB-lite"/>
    </source>
</evidence>
<protein>
    <submittedName>
        <fullName evidence="2">Uncharacterized protein</fullName>
    </submittedName>
</protein>
<gene>
    <name evidence="2" type="ORF">EVAR_4093_1</name>
</gene>
<keyword evidence="3" id="KW-1185">Reference proteome</keyword>
<proteinExistence type="predicted"/>
<feature type="region of interest" description="Disordered" evidence="1">
    <location>
        <begin position="13"/>
        <end position="34"/>
    </location>
</feature>
<feature type="compositionally biased region" description="Low complexity" evidence="1">
    <location>
        <begin position="153"/>
        <end position="162"/>
    </location>
</feature>
<evidence type="ECO:0000313" key="2">
    <source>
        <dbReference type="EMBL" id="GBP09239.1"/>
    </source>
</evidence>
<dbReference type="EMBL" id="BGZK01000034">
    <property type="protein sequence ID" value="GBP09239.1"/>
    <property type="molecule type" value="Genomic_DNA"/>
</dbReference>
<accession>A0A4C1T405</accession>